<organism evidence="1 2">
    <name type="scientific">Fusarium culmorum</name>
    <dbReference type="NCBI Taxonomy" id="5516"/>
    <lineage>
        <taxon>Eukaryota</taxon>
        <taxon>Fungi</taxon>
        <taxon>Dikarya</taxon>
        <taxon>Ascomycota</taxon>
        <taxon>Pezizomycotina</taxon>
        <taxon>Sordariomycetes</taxon>
        <taxon>Hypocreomycetidae</taxon>
        <taxon>Hypocreales</taxon>
        <taxon>Nectriaceae</taxon>
        <taxon>Fusarium</taxon>
    </lineage>
</organism>
<evidence type="ECO:0000313" key="1">
    <source>
        <dbReference type="EMBL" id="QPC63177.1"/>
    </source>
</evidence>
<dbReference type="AlphaFoldDB" id="A0A7S8HVN8"/>
<dbReference type="Proteomes" id="UP000663297">
    <property type="component" value="Chromosome 3"/>
</dbReference>
<name>A0A7S8HVN8_FUSCU</name>
<evidence type="ECO:0000313" key="2">
    <source>
        <dbReference type="Proteomes" id="UP000663297"/>
    </source>
</evidence>
<protein>
    <submittedName>
        <fullName evidence="1">Uncharacterized protein</fullName>
    </submittedName>
</protein>
<dbReference type="EMBL" id="CP064749">
    <property type="protein sequence ID" value="QPC63177.1"/>
    <property type="molecule type" value="Genomic_DNA"/>
</dbReference>
<reference evidence="1" key="1">
    <citation type="submission" date="2020-11" db="EMBL/GenBank/DDBJ databases">
        <title>The chromosome-scale genome resource for two endophytic Fusarium species: F. culmorum and F. pseudograminearum.</title>
        <authorList>
            <person name="Yuan Z."/>
        </authorList>
    </citation>
    <scope>NUCLEOTIDE SEQUENCE</scope>
    <source>
        <strain evidence="1">Class2-1B</strain>
    </source>
</reference>
<accession>A0A7S8HVN8</accession>
<gene>
    <name evidence="1" type="ORF">HYE67_005408</name>
</gene>
<sequence>MPWQSSHAPMLACIDSTWVTAAGKDFLWLPPECRNGEVAVSGSTVAIGCRSGRVLVLGISMSEVEQWTDITTEKMRVS</sequence>
<proteinExistence type="predicted"/>